<dbReference type="Pfam" id="PF25601">
    <property type="entry name" value="AAA_lid_14"/>
    <property type="match status" value="1"/>
</dbReference>
<dbReference type="CDD" id="cd00009">
    <property type="entry name" value="AAA"/>
    <property type="match status" value="1"/>
</dbReference>
<evidence type="ECO:0000256" key="2">
    <source>
        <dbReference type="ARBA" id="ARBA00022840"/>
    </source>
</evidence>
<dbReference type="PROSITE" id="PS00675">
    <property type="entry name" value="SIGMA54_INTERACT_1"/>
    <property type="match status" value="1"/>
</dbReference>
<dbReference type="PANTHER" id="PTHR32071">
    <property type="entry name" value="TRANSCRIPTIONAL REGULATORY PROTEIN"/>
    <property type="match status" value="1"/>
</dbReference>
<dbReference type="SMART" id="SM00382">
    <property type="entry name" value="AAA"/>
    <property type="match status" value="1"/>
</dbReference>
<dbReference type="EMBL" id="WOCD01000005">
    <property type="protein sequence ID" value="MUH72991.1"/>
    <property type="molecule type" value="Genomic_DNA"/>
</dbReference>
<comment type="caution">
    <text evidence="6">The sequence shown here is derived from an EMBL/GenBank/DDBJ whole genome shotgun (WGS) entry which is preliminary data.</text>
</comment>
<dbReference type="GO" id="GO:0006355">
    <property type="term" value="P:regulation of DNA-templated transcription"/>
    <property type="evidence" value="ECO:0007669"/>
    <property type="project" value="InterPro"/>
</dbReference>
<protein>
    <submittedName>
        <fullName evidence="6">AAA domain-containing protein</fullName>
    </submittedName>
</protein>
<dbReference type="Gene3D" id="1.10.8.60">
    <property type="match status" value="1"/>
</dbReference>
<dbReference type="OrthoDB" id="9804019at2"/>
<dbReference type="InterPro" id="IPR002197">
    <property type="entry name" value="HTH_Fis"/>
</dbReference>
<evidence type="ECO:0000259" key="5">
    <source>
        <dbReference type="PROSITE" id="PS50045"/>
    </source>
</evidence>
<dbReference type="InterPro" id="IPR011006">
    <property type="entry name" value="CheY-like_superfamily"/>
</dbReference>
<reference evidence="6 7" key="1">
    <citation type="submission" date="2019-11" db="EMBL/GenBank/DDBJ databases">
        <title>P. haliotis isolates from Z. marina roots.</title>
        <authorList>
            <person name="Cohen M."/>
            <person name="Jospin G."/>
            <person name="Eisen J.A."/>
            <person name="Coil D.A."/>
        </authorList>
    </citation>
    <scope>NUCLEOTIDE SEQUENCE [LARGE SCALE GENOMIC DNA]</scope>
    <source>
        <strain evidence="6 7">UCD-MCMsp1aY</strain>
    </source>
</reference>
<keyword evidence="2" id="KW-0067">ATP-binding</keyword>
<feature type="domain" description="Sigma-54 factor interaction" evidence="5">
    <location>
        <begin position="142"/>
        <end position="369"/>
    </location>
</feature>
<dbReference type="RefSeq" id="WP_155696192.1">
    <property type="nucleotide sequence ID" value="NZ_WOCD01000005.1"/>
</dbReference>
<dbReference type="PRINTS" id="PR01590">
    <property type="entry name" value="HTHFIS"/>
</dbReference>
<dbReference type="Proteomes" id="UP000439994">
    <property type="component" value="Unassembled WGS sequence"/>
</dbReference>
<dbReference type="PROSITE" id="PS50045">
    <property type="entry name" value="SIGMA54_INTERACT_4"/>
    <property type="match status" value="1"/>
</dbReference>
<keyword evidence="7" id="KW-1185">Reference proteome</keyword>
<keyword evidence="4" id="KW-0804">Transcription</keyword>
<dbReference type="Gene3D" id="1.10.10.60">
    <property type="entry name" value="Homeodomain-like"/>
    <property type="match status" value="1"/>
</dbReference>
<evidence type="ECO:0000313" key="6">
    <source>
        <dbReference type="EMBL" id="MUH72991.1"/>
    </source>
</evidence>
<accession>A0A6N8FFF8</accession>
<dbReference type="InterPro" id="IPR003593">
    <property type="entry name" value="AAA+_ATPase"/>
</dbReference>
<keyword evidence="1" id="KW-0547">Nucleotide-binding</keyword>
<dbReference type="SUPFAM" id="SSF52540">
    <property type="entry name" value="P-loop containing nucleoside triphosphate hydrolases"/>
    <property type="match status" value="1"/>
</dbReference>
<evidence type="ECO:0000256" key="4">
    <source>
        <dbReference type="ARBA" id="ARBA00023163"/>
    </source>
</evidence>
<gene>
    <name evidence="6" type="ORF">GNP35_11155</name>
</gene>
<dbReference type="FunFam" id="3.40.50.300:FF:000006">
    <property type="entry name" value="DNA-binding transcriptional regulator NtrC"/>
    <property type="match status" value="1"/>
</dbReference>
<dbReference type="GO" id="GO:0043565">
    <property type="term" value="F:sequence-specific DNA binding"/>
    <property type="evidence" value="ECO:0007669"/>
    <property type="project" value="InterPro"/>
</dbReference>
<dbReference type="InterPro" id="IPR025943">
    <property type="entry name" value="Sigma_54_int_dom_ATP-bd_2"/>
</dbReference>
<dbReference type="Pfam" id="PF02954">
    <property type="entry name" value="HTH_8"/>
    <property type="match status" value="1"/>
</dbReference>
<dbReference type="SUPFAM" id="SSF46689">
    <property type="entry name" value="Homeodomain-like"/>
    <property type="match status" value="1"/>
</dbReference>
<dbReference type="InterPro" id="IPR027417">
    <property type="entry name" value="P-loop_NTPase"/>
</dbReference>
<sequence length="446" mass="49478">MTSLTFLIDLTDTALLKSIQTNVSGPGKQSYYVSEPGEALFQLKDNDADIALVQANKFTAADLVLLKEVNQESNTEVVLFSDGKPNPYIDQAMFNGVTYHFRSPYDYESINSTLSELIEDLSEQKHVSKSAKTSVLDQFGLLLGSSTPMKKLYRTLRKVSSTEANVFVNGESGTGKELVANTIHLVSDRSSGPFIAVNCGALSPELVESELFGHVKGAFTGANRDHKGVFEQADKGTLFLDEITEMPLEHQVKLLRVLETGEYRPVGSDRVLKCNVRVVAASNRVMDESMSEFIREDLYYRLAQFPLQLPPLRQRSTDILGLAQHFLAYRNMENSASKSLSAAAIALLESHQWTGNVRELKHVVERSFILAEDVIGAEHILFDDMSSPEESSLSEGIPLDVPLEDIEKIAIEKNLEKNKGNKSETADKLGISVKTLYNKLEKYSED</sequence>
<evidence type="ECO:0000256" key="1">
    <source>
        <dbReference type="ARBA" id="ARBA00022741"/>
    </source>
</evidence>
<dbReference type="GO" id="GO:0005524">
    <property type="term" value="F:ATP binding"/>
    <property type="evidence" value="ECO:0007669"/>
    <property type="project" value="UniProtKB-KW"/>
</dbReference>
<dbReference type="InterPro" id="IPR002078">
    <property type="entry name" value="Sigma_54_int"/>
</dbReference>
<dbReference type="Gene3D" id="3.40.50.300">
    <property type="entry name" value="P-loop containing nucleotide triphosphate hydrolases"/>
    <property type="match status" value="1"/>
</dbReference>
<evidence type="ECO:0000313" key="7">
    <source>
        <dbReference type="Proteomes" id="UP000439994"/>
    </source>
</evidence>
<name>A0A6N8FFF8_9GAMM</name>
<dbReference type="SUPFAM" id="SSF52172">
    <property type="entry name" value="CheY-like"/>
    <property type="match status" value="1"/>
</dbReference>
<dbReference type="InterPro" id="IPR025662">
    <property type="entry name" value="Sigma_54_int_dom_ATP-bd_1"/>
</dbReference>
<dbReference type="AlphaFoldDB" id="A0A6N8FFF8"/>
<dbReference type="InterPro" id="IPR058031">
    <property type="entry name" value="AAA_lid_NorR"/>
</dbReference>
<proteinExistence type="predicted"/>
<keyword evidence="3" id="KW-0805">Transcription regulation</keyword>
<organism evidence="6 7">
    <name type="scientific">Psychrosphaera haliotis</name>
    <dbReference type="NCBI Taxonomy" id="555083"/>
    <lineage>
        <taxon>Bacteria</taxon>
        <taxon>Pseudomonadati</taxon>
        <taxon>Pseudomonadota</taxon>
        <taxon>Gammaproteobacteria</taxon>
        <taxon>Alteromonadales</taxon>
        <taxon>Pseudoalteromonadaceae</taxon>
        <taxon>Psychrosphaera</taxon>
    </lineage>
</organism>
<dbReference type="Pfam" id="PF00158">
    <property type="entry name" value="Sigma54_activat"/>
    <property type="match status" value="1"/>
</dbReference>
<dbReference type="InterPro" id="IPR009057">
    <property type="entry name" value="Homeodomain-like_sf"/>
</dbReference>
<dbReference type="PANTHER" id="PTHR32071:SF121">
    <property type="entry name" value="SIGMA L-DEPENDENT TRANSCRIPTIONAL REGULATOR YQIR-RELATED"/>
    <property type="match status" value="1"/>
</dbReference>
<evidence type="ECO:0000256" key="3">
    <source>
        <dbReference type="ARBA" id="ARBA00023015"/>
    </source>
</evidence>
<dbReference type="PROSITE" id="PS00676">
    <property type="entry name" value="SIGMA54_INTERACT_2"/>
    <property type="match status" value="1"/>
</dbReference>